<evidence type="ECO:0000256" key="5">
    <source>
        <dbReference type="ARBA" id="ARBA00022792"/>
    </source>
</evidence>
<keyword evidence="15" id="KW-1185">Reference proteome</keyword>
<keyword evidence="8 12" id="KW-0496">Mitochondrion</keyword>
<dbReference type="AlphaFoldDB" id="A0A1J8QLX0"/>
<dbReference type="OrthoDB" id="18577at2759"/>
<feature type="region of interest" description="Disordered" evidence="13">
    <location>
        <begin position="62"/>
        <end position="89"/>
    </location>
</feature>
<reference evidence="14 15" key="1">
    <citation type="submission" date="2016-03" db="EMBL/GenBank/DDBJ databases">
        <title>Comparative genomics of the ectomycorrhizal sister species Rhizopogon vinicolor and Rhizopogon vesiculosus (Basidiomycota: Boletales) reveals a divergence of the mating type B locus.</title>
        <authorList>
            <person name="Mujic A.B."/>
            <person name="Kuo A."/>
            <person name="Tritt A."/>
            <person name="Lipzen A."/>
            <person name="Chen C."/>
            <person name="Johnson J."/>
            <person name="Sharma A."/>
            <person name="Barry K."/>
            <person name="Grigoriev I.V."/>
            <person name="Spatafora J.W."/>
        </authorList>
    </citation>
    <scope>NUCLEOTIDE SEQUENCE [LARGE SCALE GENOMIC DNA]</scope>
    <source>
        <strain evidence="14 15">AM-OR11-056</strain>
    </source>
</reference>
<feature type="binding site" description="axial binding residue" evidence="11">
    <location>
        <position position="138"/>
    </location>
    <ligand>
        <name>heme b</name>
        <dbReference type="ChEBI" id="CHEBI:60344"/>
        <note>ligand shared with SDHC</note>
    </ligand>
    <ligandPart>
        <name>Fe</name>
        <dbReference type="ChEBI" id="CHEBI:18248"/>
    </ligandPart>
</feature>
<dbReference type="GO" id="GO:0048039">
    <property type="term" value="F:ubiquinone binding"/>
    <property type="evidence" value="ECO:0007669"/>
    <property type="project" value="TreeGrafter"/>
</dbReference>
<keyword evidence="11" id="KW-0479">Metal-binding</keyword>
<comment type="subcellular location">
    <subcellularLocation>
        <location evidence="1 12">Mitochondrion inner membrane</location>
        <topology evidence="1 12">Multi-pass membrane protein</topology>
    </subcellularLocation>
</comment>
<evidence type="ECO:0000256" key="8">
    <source>
        <dbReference type="ARBA" id="ARBA00023128"/>
    </source>
</evidence>
<dbReference type="PANTHER" id="PTHR13337:SF2">
    <property type="entry name" value="SUCCINATE DEHYDROGENASE [UBIQUINONE] CYTOCHROME B SMALL SUBUNIT, MITOCHONDRIAL"/>
    <property type="match status" value="1"/>
</dbReference>
<dbReference type="STRING" id="180088.A0A1J8QLX0"/>
<gene>
    <name evidence="14" type="ORF">AZE42_03555</name>
</gene>
<dbReference type="InterPro" id="IPR007992">
    <property type="entry name" value="CybS"/>
</dbReference>
<evidence type="ECO:0000256" key="10">
    <source>
        <dbReference type="PIRSR" id="PIRSR607992-1"/>
    </source>
</evidence>
<comment type="similarity">
    <text evidence="2 12">Belongs to the CybS family.</text>
</comment>
<name>A0A1J8QLX0_9AGAM</name>
<evidence type="ECO:0000256" key="3">
    <source>
        <dbReference type="ARBA" id="ARBA00022448"/>
    </source>
</evidence>
<evidence type="ECO:0000256" key="7">
    <source>
        <dbReference type="ARBA" id="ARBA00022989"/>
    </source>
</evidence>
<feature type="non-terminal residue" evidence="14">
    <location>
        <position position="1"/>
    </location>
</feature>
<dbReference type="GO" id="GO:0005743">
    <property type="term" value="C:mitochondrial inner membrane"/>
    <property type="evidence" value="ECO:0007669"/>
    <property type="project" value="UniProtKB-SubCell"/>
</dbReference>
<evidence type="ECO:0000256" key="6">
    <source>
        <dbReference type="ARBA" id="ARBA00022946"/>
    </source>
</evidence>
<dbReference type="SUPFAM" id="SSF81343">
    <property type="entry name" value="Fumarate reductase respiratory complex transmembrane subunits"/>
    <property type="match status" value="1"/>
</dbReference>
<keyword evidence="9 12" id="KW-0472">Membrane</keyword>
<dbReference type="EMBL" id="LVVM01005489">
    <property type="protein sequence ID" value="OJA10410.1"/>
    <property type="molecule type" value="Genomic_DNA"/>
</dbReference>
<evidence type="ECO:0000256" key="9">
    <source>
        <dbReference type="ARBA" id="ARBA00023136"/>
    </source>
</evidence>
<dbReference type="GO" id="GO:0020037">
    <property type="term" value="F:heme binding"/>
    <property type="evidence" value="ECO:0007669"/>
    <property type="project" value="TreeGrafter"/>
</dbReference>
<dbReference type="GO" id="GO:0046872">
    <property type="term" value="F:metal ion binding"/>
    <property type="evidence" value="ECO:0007669"/>
    <property type="project" value="UniProtKB-KW"/>
</dbReference>
<keyword evidence="4" id="KW-0812">Transmembrane</keyword>
<dbReference type="GO" id="GO:0006121">
    <property type="term" value="P:mitochondrial electron transport, succinate to ubiquinone"/>
    <property type="evidence" value="ECO:0007669"/>
    <property type="project" value="TreeGrafter"/>
</dbReference>
<keyword evidence="3" id="KW-0813">Transport</keyword>
<organism evidence="14 15">
    <name type="scientific">Rhizopogon vesiculosus</name>
    <dbReference type="NCBI Taxonomy" id="180088"/>
    <lineage>
        <taxon>Eukaryota</taxon>
        <taxon>Fungi</taxon>
        <taxon>Dikarya</taxon>
        <taxon>Basidiomycota</taxon>
        <taxon>Agaricomycotina</taxon>
        <taxon>Agaricomycetes</taxon>
        <taxon>Agaricomycetidae</taxon>
        <taxon>Boletales</taxon>
        <taxon>Suillineae</taxon>
        <taxon>Rhizopogonaceae</taxon>
        <taxon>Rhizopogon</taxon>
    </lineage>
</organism>
<dbReference type="GO" id="GO:0098796">
    <property type="term" value="C:membrane protein complex"/>
    <property type="evidence" value="ECO:0007669"/>
    <property type="project" value="UniProtKB-ARBA"/>
</dbReference>
<dbReference type="InterPro" id="IPR034804">
    <property type="entry name" value="SQR/QFR_C/D"/>
</dbReference>
<dbReference type="GO" id="GO:0006099">
    <property type="term" value="P:tricarboxylic acid cycle"/>
    <property type="evidence" value="ECO:0007669"/>
    <property type="project" value="TreeGrafter"/>
</dbReference>
<accession>A0A1J8QLX0</accession>
<protein>
    <recommendedName>
        <fullName evidence="12">Succinate dehydrogenase [ubiquinone] cytochrome b small subunit</fullName>
    </recommendedName>
</protein>
<keyword evidence="7" id="KW-1133">Transmembrane helix</keyword>
<proteinExistence type="inferred from homology"/>
<keyword evidence="6 12" id="KW-0809">Transit peptide</keyword>
<evidence type="ECO:0000256" key="12">
    <source>
        <dbReference type="RuleBase" id="RU364031"/>
    </source>
</evidence>
<dbReference type="Pfam" id="PF05328">
    <property type="entry name" value="CybS"/>
    <property type="match status" value="1"/>
</dbReference>
<dbReference type="CDD" id="cd03496">
    <property type="entry name" value="SQR_TypeC_CybS"/>
    <property type="match status" value="1"/>
</dbReference>
<dbReference type="Proteomes" id="UP000183567">
    <property type="component" value="Unassembled WGS sequence"/>
</dbReference>
<evidence type="ECO:0000313" key="15">
    <source>
        <dbReference type="Proteomes" id="UP000183567"/>
    </source>
</evidence>
<evidence type="ECO:0000256" key="2">
    <source>
        <dbReference type="ARBA" id="ARBA00007294"/>
    </source>
</evidence>
<dbReference type="Gene3D" id="1.20.1300.10">
    <property type="entry name" value="Fumarate reductase/succinate dehydrogenase, transmembrane subunit"/>
    <property type="match status" value="1"/>
</dbReference>
<dbReference type="PANTHER" id="PTHR13337">
    <property type="entry name" value="SUCCINATE DEHYDROGENASE"/>
    <property type="match status" value="1"/>
</dbReference>
<feature type="binding site" evidence="10">
    <location>
        <position position="150"/>
    </location>
    <ligand>
        <name>a ubiquinone</name>
        <dbReference type="ChEBI" id="CHEBI:16389"/>
        <note>ligand shared with IP/SDHB</note>
    </ligand>
</feature>
<evidence type="ECO:0000256" key="11">
    <source>
        <dbReference type="PIRSR" id="PIRSR607992-2"/>
    </source>
</evidence>
<dbReference type="FunFam" id="1.20.1300.10:FF:000007">
    <property type="entry name" value="Succinate dehydrogenase [ubiquinone] cytochrome b small subunit"/>
    <property type="match status" value="1"/>
</dbReference>
<comment type="caution">
    <text evidence="14">The sequence shown here is derived from an EMBL/GenBank/DDBJ whole genome shotgun (WGS) entry which is preliminary data.</text>
</comment>
<evidence type="ECO:0000256" key="1">
    <source>
        <dbReference type="ARBA" id="ARBA00004448"/>
    </source>
</evidence>
<keyword evidence="5 12" id="KW-0999">Mitochondrion inner membrane</keyword>
<evidence type="ECO:0000256" key="13">
    <source>
        <dbReference type="SAM" id="MobiDB-lite"/>
    </source>
</evidence>
<evidence type="ECO:0000256" key="4">
    <source>
        <dbReference type="ARBA" id="ARBA00022692"/>
    </source>
</evidence>
<keyword evidence="11" id="KW-0408">Iron</keyword>
<sequence>LNRTAEEPAALSTLTSAPHTTFFALLPPPTTMASSMLLRSTLPRSFASATGRNVLRSALQVRASSSTTQPVPGGPIYSGTVNDPTTFPPPSKTHGSYHWAFERLLAASLVPMTTAAFVTTGSSYPVLDGLLGISLVMHSHIGFDSMVVDYLHERKFPIIGPAMTWTLRTATVGVLVGVYQFNTNDIGLTELIAKVWTA</sequence>
<evidence type="ECO:0000313" key="14">
    <source>
        <dbReference type="EMBL" id="OJA10410.1"/>
    </source>
</evidence>